<accession>A0A0E9RNT9</accession>
<evidence type="ECO:0000313" key="2">
    <source>
        <dbReference type="EMBL" id="JAH30487.1"/>
    </source>
</evidence>
<keyword evidence="1" id="KW-0732">Signal</keyword>
<feature type="signal peptide" evidence="1">
    <location>
        <begin position="1"/>
        <end position="24"/>
    </location>
</feature>
<reference evidence="2" key="1">
    <citation type="submission" date="2014-11" db="EMBL/GenBank/DDBJ databases">
        <authorList>
            <person name="Amaro Gonzalez C."/>
        </authorList>
    </citation>
    <scope>NUCLEOTIDE SEQUENCE</scope>
</reference>
<dbReference type="EMBL" id="GBXM01078090">
    <property type="protein sequence ID" value="JAH30487.1"/>
    <property type="molecule type" value="Transcribed_RNA"/>
</dbReference>
<organism evidence="2">
    <name type="scientific">Anguilla anguilla</name>
    <name type="common">European freshwater eel</name>
    <name type="synonym">Muraena anguilla</name>
    <dbReference type="NCBI Taxonomy" id="7936"/>
    <lineage>
        <taxon>Eukaryota</taxon>
        <taxon>Metazoa</taxon>
        <taxon>Chordata</taxon>
        <taxon>Craniata</taxon>
        <taxon>Vertebrata</taxon>
        <taxon>Euteleostomi</taxon>
        <taxon>Actinopterygii</taxon>
        <taxon>Neopterygii</taxon>
        <taxon>Teleostei</taxon>
        <taxon>Anguilliformes</taxon>
        <taxon>Anguillidae</taxon>
        <taxon>Anguilla</taxon>
    </lineage>
</organism>
<evidence type="ECO:0000256" key="1">
    <source>
        <dbReference type="SAM" id="SignalP"/>
    </source>
</evidence>
<proteinExistence type="predicted"/>
<dbReference type="AlphaFoldDB" id="A0A0E9RNT9"/>
<feature type="chain" id="PRO_5002431759" evidence="1">
    <location>
        <begin position="25"/>
        <end position="46"/>
    </location>
</feature>
<protein>
    <submittedName>
        <fullName evidence="2">Uncharacterized protein</fullName>
    </submittedName>
</protein>
<sequence>MNTSSLQVVQFLFFFIAFAEDGDAFLLKTSCSGSPFGTKNEREGAG</sequence>
<reference evidence="2" key="2">
    <citation type="journal article" date="2015" name="Fish Shellfish Immunol.">
        <title>Early steps in the European eel (Anguilla anguilla)-Vibrio vulnificus interaction in the gills: Role of the RtxA13 toxin.</title>
        <authorList>
            <person name="Callol A."/>
            <person name="Pajuelo D."/>
            <person name="Ebbesson L."/>
            <person name="Teles M."/>
            <person name="MacKenzie S."/>
            <person name="Amaro C."/>
        </authorList>
    </citation>
    <scope>NUCLEOTIDE SEQUENCE</scope>
</reference>
<name>A0A0E9RNT9_ANGAN</name>